<sequence length="276" mass="31154">MAHHICMTCGVQFPLSSTPPACCLISEDEREFIGINGQEWTTRQEMVNNYENKIVLEEPGLYSIRSEPQFAIGQHAFLVQTSCGNILWDCISLLDQSTIDRINELGGISAIAISHPHFFGSMVDWSHEFGNAPVYLHKDIESWVMRPDDCVHFWEGDTKDLFDGQLKLIRTGGHFEGSQVLYWPHGASHKGVLLSGDEPHICMDPRQVSFMHSYPNYIPLNGRKVRQIMERLQPLNYDRLYCAVISGGGGKGVIPEKAKQCVERSGQRYLKAISDD</sequence>
<proteinExistence type="predicted"/>
<feature type="domain" description="Metallo-beta-lactamase" evidence="1">
    <location>
        <begin position="73"/>
        <end position="244"/>
    </location>
</feature>
<dbReference type="PANTHER" id="PTHR36839:SF1">
    <property type="entry name" value="METALLO-BETA-LACTAMASE FAMILY PROTEIN (AFU_ORTHOLOGUE AFUA_5G12770)"/>
    <property type="match status" value="1"/>
</dbReference>
<gene>
    <name evidence="2" type="ORF">KXQ929_LOCUS38959</name>
</gene>
<dbReference type="AlphaFoldDB" id="A0A820A755"/>
<protein>
    <recommendedName>
        <fullName evidence="1">Metallo-beta-lactamase domain-containing protein</fullName>
    </recommendedName>
</protein>
<evidence type="ECO:0000313" key="3">
    <source>
        <dbReference type="Proteomes" id="UP000663868"/>
    </source>
</evidence>
<dbReference type="Gene3D" id="3.60.15.10">
    <property type="entry name" value="Ribonuclease Z/Hydroxyacylglutathione hydrolase-like"/>
    <property type="match status" value="1"/>
</dbReference>
<dbReference type="SUPFAM" id="SSF56281">
    <property type="entry name" value="Metallo-hydrolase/oxidoreductase"/>
    <property type="match status" value="1"/>
</dbReference>
<comment type="caution">
    <text evidence="2">The sequence shown here is derived from an EMBL/GenBank/DDBJ whole genome shotgun (WGS) entry which is preliminary data.</text>
</comment>
<dbReference type="SMART" id="SM00849">
    <property type="entry name" value="Lactamase_B"/>
    <property type="match status" value="1"/>
</dbReference>
<dbReference type="EMBL" id="CAJOBB010007223">
    <property type="protein sequence ID" value="CAF4181206.1"/>
    <property type="molecule type" value="Genomic_DNA"/>
</dbReference>
<dbReference type="InterPro" id="IPR001279">
    <property type="entry name" value="Metallo-B-lactamas"/>
</dbReference>
<organism evidence="2 3">
    <name type="scientific">Adineta steineri</name>
    <dbReference type="NCBI Taxonomy" id="433720"/>
    <lineage>
        <taxon>Eukaryota</taxon>
        <taxon>Metazoa</taxon>
        <taxon>Spiralia</taxon>
        <taxon>Gnathifera</taxon>
        <taxon>Rotifera</taxon>
        <taxon>Eurotatoria</taxon>
        <taxon>Bdelloidea</taxon>
        <taxon>Adinetida</taxon>
        <taxon>Adinetidae</taxon>
        <taxon>Adineta</taxon>
    </lineage>
</organism>
<evidence type="ECO:0000313" key="2">
    <source>
        <dbReference type="EMBL" id="CAF4181206.1"/>
    </source>
</evidence>
<evidence type="ECO:0000259" key="1">
    <source>
        <dbReference type="SMART" id="SM00849"/>
    </source>
</evidence>
<dbReference type="PANTHER" id="PTHR36839">
    <property type="entry name" value="METALLO-BETA-LACTAMASE FAMILY PROTEIN (AFU_ORTHOLOGUE AFUA_5G12770)"/>
    <property type="match status" value="1"/>
</dbReference>
<dbReference type="InterPro" id="IPR036866">
    <property type="entry name" value="RibonucZ/Hydroxyglut_hydro"/>
</dbReference>
<reference evidence="2" key="1">
    <citation type="submission" date="2021-02" db="EMBL/GenBank/DDBJ databases">
        <authorList>
            <person name="Nowell W R."/>
        </authorList>
    </citation>
    <scope>NUCLEOTIDE SEQUENCE</scope>
</reference>
<name>A0A820A755_9BILA</name>
<accession>A0A820A755</accession>
<dbReference type="Proteomes" id="UP000663868">
    <property type="component" value="Unassembled WGS sequence"/>
</dbReference>